<keyword evidence="5" id="KW-0812">Transmembrane</keyword>
<proteinExistence type="predicted"/>
<keyword evidence="3 7" id="KW-0378">Hydrolase</keyword>
<keyword evidence="5" id="KW-0472">Membrane</keyword>
<gene>
    <name evidence="7" type="ORF">ACFPKY_19675</name>
</gene>
<evidence type="ECO:0000259" key="6">
    <source>
        <dbReference type="Pfam" id="PF00413"/>
    </source>
</evidence>
<dbReference type="RefSeq" id="WP_345181895.1">
    <property type="nucleotide sequence ID" value="NZ_BAABFQ010000009.1"/>
</dbReference>
<dbReference type="EMBL" id="JBHSMD010000010">
    <property type="protein sequence ID" value="MFC5495337.1"/>
    <property type="molecule type" value="Genomic_DNA"/>
</dbReference>
<accession>A0ABW0N8C0</accession>
<keyword evidence="1" id="KW-0645">Protease</keyword>
<name>A0ABW0N8C0_9ACTN</name>
<dbReference type="Gene3D" id="3.40.390.10">
    <property type="entry name" value="Collagenase (Catalytic Domain)"/>
    <property type="match status" value="1"/>
</dbReference>
<dbReference type="EC" id="3.4.24.-" evidence="7"/>
<evidence type="ECO:0000313" key="7">
    <source>
        <dbReference type="EMBL" id="MFC5495337.1"/>
    </source>
</evidence>
<dbReference type="Pfam" id="PF00413">
    <property type="entry name" value="Peptidase_M10"/>
    <property type="match status" value="1"/>
</dbReference>
<feature type="domain" description="Peptidase M10 metallopeptidase" evidence="6">
    <location>
        <begin position="270"/>
        <end position="308"/>
    </location>
</feature>
<evidence type="ECO:0000256" key="3">
    <source>
        <dbReference type="ARBA" id="ARBA00022801"/>
    </source>
</evidence>
<reference evidence="8" key="1">
    <citation type="journal article" date="2019" name="Int. J. Syst. Evol. Microbiol.">
        <title>The Global Catalogue of Microorganisms (GCM) 10K type strain sequencing project: providing services to taxonomists for standard genome sequencing and annotation.</title>
        <authorList>
            <consortium name="The Broad Institute Genomics Platform"/>
            <consortium name="The Broad Institute Genome Sequencing Center for Infectious Disease"/>
            <person name="Wu L."/>
            <person name="Ma J."/>
        </authorList>
    </citation>
    <scope>NUCLEOTIDE SEQUENCE [LARGE SCALE GENOMIC DNA]</scope>
    <source>
        <strain evidence="8">KACC 13778</strain>
    </source>
</reference>
<keyword evidence="2" id="KW-0479">Metal-binding</keyword>
<dbReference type="InterPro" id="IPR001818">
    <property type="entry name" value="Pept_M10_metallopeptidase"/>
</dbReference>
<organism evidence="7 8">
    <name type="scientific">Nocardioides caricicola</name>
    <dbReference type="NCBI Taxonomy" id="634770"/>
    <lineage>
        <taxon>Bacteria</taxon>
        <taxon>Bacillati</taxon>
        <taxon>Actinomycetota</taxon>
        <taxon>Actinomycetes</taxon>
        <taxon>Propionibacteriales</taxon>
        <taxon>Nocardioidaceae</taxon>
        <taxon>Nocardioides</taxon>
    </lineage>
</organism>
<protein>
    <submittedName>
        <fullName evidence="7">Matrixin family metalloprotease</fullName>
        <ecNumber evidence="7">3.4.24.-</ecNumber>
    </submittedName>
</protein>
<feature type="transmembrane region" description="Helical" evidence="5">
    <location>
        <begin position="87"/>
        <end position="109"/>
    </location>
</feature>
<dbReference type="Proteomes" id="UP001595956">
    <property type="component" value="Unassembled WGS sequence"/>
</dbReference>
<comment type="caution">
    <text evidence="7">The sequence shown here is derived from an EMBL/GenBank/DDBJ whole genome shotgun (WGS) entry which is preliminary data.</text>
</comment>
<keyword evidence="5" id="KW-1133">Transmembrane helix</keyword>
<dbReference type="GO" id="GO:0008237">
    <property type="term" value="F:metallopeptidase activity"/>
    <property type="evidence" value="ECO:0007669"/>
    <property type="project" value="UniProtKB-KW"/>
</dbReference>
<evidence type="ECO:0000256" key="1">
    <source>
        <dbReference type="ARBA" id="ARBA00022670"/>
    </source>
</evidence>
<sequence length="324" mass="35124">MKKTPNSLMDPPEARLGRGPVAGRCCLRVVGRGFVLGSAESWIVTVTPHKVQGSSFPYVARFSCPCLVVRVPTVDVRGRYSRTLRRVMTRSAHVTALLVIAALLATGAVRHGLLDKSRSRSHPDLSIAATERFTVMSAEGVPGRWDPCYPIRIVVDPHGAPPGVTRDIRTAADRLRAWTRLRFAVTVSRAGSASVWRARAAGGGWRPVMLSFVGRSSDRLSDPAALAEARPVWVTDGDGRSEFVTGSVAFNRSQVGLYGDGTDDRPTRLRLIEHELGHIVGLKHVHDPRSLMYPTLEAVGGLTSGDRKAMRRVGGTCARPPDTP</sequence>
<evidence type="ECO:0000256" key="5">
    <source>
        <dbReference type="SAM" id="Phobius"/>
    </source>
</evidence>
<dbReference type="InterPro" id="IPR024079">
    <property type="entry name" value="MetalloPept_cat_dom_sf"/>
</dbReference>
<dbReference type="SUPFAM" id="SSF55486">
    <property type="entry name" value="Metalloproteases ('zincins'), catalytic domain"/>
    <property type="match status" value="1"/>
</dbReference>
<evidence type="ECO:0000256" key="2">
    <source>
        <dbReference type="ARBA" id="ARBA00022723"/>
    </source>
</evidence>
<evidence type="ECO:0000256" key="4">
    <source>
        <dbReference type="ARBA" id="ARBA00022833"/>
    </source>
</evidence>
<keyword evidence="8" id="KW-1185">Reference proteome</keyword>
<keyword evidence="7" id="KW-0482">Metalloprotease</keyword>
<evidence type="ECO:0000313" key="8">
    <source>
        <dbReference type="Proteomes" id="UP001595956"/>
    </source>
</evidence>
<keyword evidence="4" id="KW-0862">Zinc</keyword>